<name>A0AAT9HKW2_9ACTN</name>
<dbReference type="InterPro" id="IPR035992">
    <property type="entry name" value="Ricin_B-like_lectins"/>
</dbReference>
<sequence length="301" mass="34061">MDRTWYDGDVVTLRLPQRTELRHWPEQHDAVGVQHGPLTYSLKIGERYDRYAGDDTFPEYEVHATSPGTTASPLAPPHPPPGRRARSRQPLHPRHHSRPDHRRRPAHRRVDRGRRARCRTAAGRSRAQRRARGDRHPDPHGRGATARHGLPHRVPGGRAWTPEPPFRRLRNRNSGKVLAVDGMSTENSARVVQFDNTGTGDHAWQLVDRGEGWYLIRNGHSGKVLGVDGMSTANSARVVQYEDNGTADHLWTFVDNGDGWYRVRNRHSGKVLGVDNMSTGNSAQVVQYDDNGTADHLWRFL</sequence>
<feature type="domain" description="Ricin B lectin" evidence="2">
    <location>
        <begin position="163"/>
        <end position="301"/>
    </location>
</feature>
<feature type="compositionally biased region" description="Basic residues" evidence="1">
    <location>
        <begin position="81"/>
        <end position="118"/>
    </location>
</feature>
<proteinExistence type="predicted"/>
<evidence type="ECO:0000259" key="2">
    <source>
        <dbReference type="SMART" id="SM00458"/>
    </source>
</evidence>
<dbReference type="PROSITE" id="PS50231">
    <property type="entry name" value="RICIN_B_LECTIN"/>
    <property type="match status" value="1"/>
</dbReference>
<reference evidence="3" key="1">
    <citation type="submission" date="2024-06" db="EMBL/GenBank/DDBJ databases">
        <authorList>
            <consortium name="consrtm"/>
            <person name="Uemura M."/>
            <person name="Terahara T."/>
        </authorList>
    </citation>
    <scope>NUCLEOTIDE SEQUENCE</scope>
    <source>
        <strain evidence="3">KM77-8</strain>
    </source>
</reference>
<dbReference type="Gene3D" id="2.80.10.50">
    <property type="match status" value="1"/>
</dbReference>
<accession>A0AAT9HKW2</accession>
<evidence type="ECO:0000313" key="3">
    <source>
        <dbReference type="EMBL" id="BFO17913.1"/>
    </source>
</evidence>
<dbReference type="SMART" id="SM00458">
    <property type="entry name" value="RICIN"/>
    <property type="match status" value="1"/>
</dbReference>
<dbReference type="SUPFAM" id="SSF50370">
    <property type="entry name" value="Ricin B-like lectins"/>
    <property type="match status" value="1"/>
</dbReference>
<gene>
    <name evidence="3" type="ORF">SHKM778_43010</name>
</gene>
<evidence type="ECO:0000256" key="1">
    <source>
        <dbReference type="SAM" id="MobiDB-lite"/>
    </source>
</evidence>
<organism evidence="3">
    <name type="scientific">Streptomyces haneummycinicus</name>
    <dbReference type="NCBI Taxonomy" id="3074435"/>
    <lineage>
        <taxon>Bacteria</taxon>
        <taxon>Bacillati</taxon>
        <taxon>Actinomycetota</taxon>
        <taxon>Actinomycetes</taxon>
        <taxon>Kitasatosporales</taxon>
        <taxon>Streptomycetaceae</taxon>
        <taxon>Streptomyces</taxon>
    </lineage>
</organism>
<reference evidence="3" key="2">
    <citation type="submission" date="2024-07" db="EMBL/GenBank/DDBJ databases">
        <title>Streptomyces haneummycinica sp. nov., a new antibiotic-producing actinobacterium isolated from marine sediment.</title>
        <authorList>
            <person name="Uemura M."/>
            <person name="Hamada M."/>
            <person name="Hirano S."/>
            <person name="Kobayashi K."/>
            <person name="Ohshiro T."/>
            <person name="Kobayashi T."/>
            <person name="Terahara T."/>
        </authorList>
    </citation>
    <scope>NUCLEOTIDE SEQUENCE</scope>
    <source>
        <strain evidence="3">KM77-8</strain>
    </source>
</reference>
<dbReference type="Pfam" id="PF14200">
    <property type="entry name" value="RicinB_lectin_2"/>
    <property type="match status" value="1"/>
</dbReference>
<protein>
    <recommendedName>
        <fullName evidence="2">Ricin B lectin domain-containing protein</fullName>
    </recommendedName>
</protein>
<dbReference type="CDD" id="cd00161">
    <property type="entry name" value="beta-trefoil_Ricin-like"/>
    <property type="match status" value="1"/>
</dbReference>
<feature type="region of interest" description="Disordered" evidence="1">
    <location>
        <begin position="59"/>
        <end position="167"/>
    </location>
</feature>
<dbReference type="AlphaFoldDB" id="A0AAT9HKW2"/>
<dbReference type="InterPro" id="IPR000772">
    <property type="entry name" value="Ricin_B_lectin"/>
</dbReference>
<dbReference type="EMBL" id="AP035768">
    <property type="protein sequence ID" value="BFO17913.1"/>
    <property type="molecule type" value="Genomic_DNA"/>
</dbReference>